<evidence type="ECO:0000259" key="2">
    <source>
        <dbReference type="PROSITE" id="PS50937"/>
    </source>
</evidence>
<dbReference type="PROSITE" id="PS50937">
    <property type="entry name" value="HTH_MERR_2"/>
    <property type="match status" value="1"/>
</dbReference>
<dbReference type="GO" id="GO:0003700">
    <property type="term" value="F:DNA-binding transcription factor activity"/>
    <property type="evidence" value="ECO:0007669"/>
    <property type="project" value="InterPro"/>
</dbReference>
<dbReference type="PANTHER" id="PTHR30204:SF98">
    <property type="entry name" value="HTH-TYPE TRANSCRIPTIONAL REGULATOR ADHR"/>
    <property type="match status" value="1"/>
</dbReference>
<dbReference type="Gene3D" id="1.10.1660.10">
    <property type="match status" value="1"/>
</dbReference>
<keyword evidence="1" id="KW-0238">DNA-binding</keyword>
<keyword evidence="4" id="KW-1185">Reference proteome</keyword>
<dbReference type="RefSeq" id="WP_125306829.1">
    <property type="nucleotide sequence ID" value="NZ_RSEC01000024.1"/>
</dbReference>
<dbReference type="Proteomes" id="UP000267081">
    <property type="component" value="Unassembled WGS sequence"/>
</dbReference>
<dbReference type="InterPro" id="IPR009061">
    <property type="entry name" value="DNA-bd_dom_put_sf"/>
</dbReference>
<evidence type="ECO:0000313" key="4">
    <source>
        <dbReference type="Proteomes" id="UP000267081"/>
    </source>
</evidence>
<sequence>MTSYTPAQVTEKTGFSIDTLRYYERIGLLHHVGRTAGGRRVFTDQDVEFLQLLRCLRYTGMPVAEMQRFVSLLRSDEATREERVEVLRDHERRVAAQISRLQEHQDHIRFKIRLYSGAEELAVAPV</sequence>
<organism evidence="3 4">
    <name type="scientific">Amycolatopsis eburnea</name>
    <dbReference type="NCBI Taxonomy" id="2267691"/>
    <lineage>
        <taxon>Bacteria</taxon>
        <taxon>Bacillati</taxon>
        <taxon>Actinomycetota</taxon>
        <taxon>Actinomycetes</taxon>
        <taxon>Pseudonocardiales</taxon>
        <taxon>Pseudonocardiaceae</taxon>
        <taxon>Amycolatopsis</taxon>
    </lineage>
</organism>
<dbReference type="CDD" id="cd01109">
    <property type="entry name" value="HTH_YyaN"/>
    <property type="match status" value="1"/>
</dbReference>
<gene>
    <name evidence="3" type="ORF">EIY87_06945</name>
</gene>
<name>A0A427THG1_9PSEU</name>
<dbReference type="GO" id="GO:0003677">
    <property type="term" value="F:DNA binding"/>
    <property type="evidence" value="ECO:0007669"/>
    <property type="project" value="UniProtKB-KW"/>
</dbReference>
<reference evidence="3 4" key="1">
    <citation type="submission" date="2018-12" db="EMBL/GenBank/DDBJ databases">
        <title>Amycolatopsis eburnea sp. nov. actinomycete associate with arbuscular mycorrhiza fungal spore.</title>
        <authorList>
            <person name="Lumyong S."/>
            <person name="Chaiya L."/>
        </authorList>
    </citation>
    <scope>NUCLEOTIDE SEQUENCE [LARGE SCALE GENOMIC DNA]</scope>
    <source>
        <strain evidence="3 4">GLM-1</strain>
    </source>
</reference>
<evidence type="ECO:0000256" key="1">
    <source>
        <dbReference type="ARBA" id="ARBA00023125"/>
    </source>
</evidence>
<dbReference type="InterPro" id="IPR047057">
    <property type="entry name" value="MerR_fam"/>
</dbReference>
<dbReference type="AlphaFoldDB" id="A0A427THG1"/>
<dbReference type="SUPFAM" id="SSF46955">
    <property type="entry name" value="Putative DNA-binding domain"/>
    <property type="match status" value="1"/>
</dbReference>
<dbReference type="EMBL" id="RSEC01000024">
    <property type="protein sequence ID" value="RSD22883.1"/>
    <property type="molecule type" value="Genomic_DNA"/>
</dbReference>
<accession>A0A427THG1</accession>
<dbReference type="OrthoDB" id="9802039at2"/>
<dbReference type="Pfam" id="PF13411">
    <property type="entry name" value="MerR_1"/>
    <property type="match status" value="1"/>
</dbReference>
<evidence type="ECO:0000313" key="3">
    <source>
        <dbReference type="EMBL" id="RSD22883.1"/>
    </source>
</evidence>
<protein>
    <submittedName>
        <fullName evidence="3">MerR family transcriptional regulator</fullName>
    </submittedName>
</protein>
<feature type="domain" description="HTH merR-type" evidence="2">
    <location>
        <begin position="3"/>
        <end position="72"/>
    </location>
</feature>
<dbReference type="SMART" id="SM00422">
    <property type="entry name" value="HTH_MERR"/>
    <property type="match status" value="1"/>
</dbReference>
<dbReference type="PANTHER" id="PTHR30204">
    <property type="entry name" value="REDOX-CYCLING DRUG-SENSING TRANSCRIPTIONAL ACTIVATOR SOXR"/>
    <property type="match status" value="1"/>
</dbReference>
<dbReference type="InterPro" id="IPR000551">
    <property type="entry name" value="MerR-type_HTH_dom"/>
</dbReference>
<proteinExistence type="predicted"/>
<comment type="caution">
    <text evidence="3">The sequence shown here is derived from an EMBL/GenBank/DDBJ whole genome shotgun (WGS) entry which is preliminary data.</text>
</comment>